<proteinExistence type="predicted"/>
<dbReference type="AlphaFoldDB" id="A0A5C6CMX3"/>
<protein>
    <submittedName>
        <fullName evidence="2">Outer membrane protein assembly factor BamB</fullName>
    </submittedName>
</protein>
<dbReference type="InterPro" id="IPR002372">
    <property type="entry name" value="PQQ_rpt_dom"/>
</dbReference>
<dbReference type="EMBL" id="SJPT01000003">
    <property type="protein sequence ID" value="TWU24149.1"/>
    <property type="molecule type" value="Genomic_DNA"/>
</dbReference>
<dbReference type="Gene3D" id="2.130.10.10">
    <property type="entry name" value="YVTN repeat-like/Quinoprotein amine dehydrogenase"/>
    <property type="match status" value="2"/>
</dbReference>
<dbReference type="InterPro" id="IPR015943">
    <property type="entry name" value="WD40/YVTN_repeat-like_dom_sf"/>
</dbReference>
<organism evidence="2 3">
    <name type="scientific">Novipirellula galeiformis</name>
    <dbReference type="NCBI Taxonomy" id="2528004"/>
    <lineage>
        <taxon>Bacteria</taxon>
        <taxon>Pseudomonadati</taxon>
        <taxon>Planctomycetota</taxon>
        <taxon>Planctomycetia</taxon>
        <taxon>Pirellulales</taxon>
        <taxon>Pirellulaceae</taxon>
        <taxon>Novipirellula</taxon>
    </lineage>
</organism>
<dbReference type="InterPro" id="IPR018391">
    <property type="entry name" value="PQQ_b-propeller_rpt"/>
</dbReference>
<dbReference type="InterPro" id="IPR011047">
    <property type="entry name" value="Quinoprotein_ADH-like_sf"/>
</dbReference>
<dbReference type="PANTHER" id="PTHR34512">
    <property type="entry name" value="CELL SURFACE PROTEIN"/>
    <property type="match status" value="1"/>
</dbReference>
<name>A0A5C6CMX3_9BACT</name>
<dbReference type="Pfam" id="PF13360">
    <property type="entry name" value="PQQ_2"/>
    <property type="match status" value="2"/>
</dbReference>
<dbReference type="Proteomes" id="UP000316304">
    <property type="component" value="Unassembled WGS sequence"/>
</dbReference>
<dbReference type="PANTHER" id="PTHR34512:SF30">
    <property type="entry name" value="OUTER MEMBRANE PROTEIN ASSEMBLY FACTOR BAMB"/>
    <property type="match status" value="1"/>
</dbReference>
<keyword evidence="3" id="KW-1185">Reference proteome</keyword>
<feature type="domain" description="Pyrrolo-quinoline quinone repeat" evidence="1">
    <location>
        <begin position="65"/>
        <end position="124"/>
    </location>
</feature>
<evidence type="ECO:0000259" key="1">
    <source>
        <dbReference type="Pfam" id="PF13360"/>
    </source>
</evidence>
<comment type="caution">
    <text evidence="2">The sequence shown here is derived from an EMBL/GenBank/DDBJ whole genome shotgun (WGS) entry which is preliminary data.</text>
</comment>
<dbReference type="OrthoDB" id="244732at2"/>
<dbReference type="RefSeq" id="WP_146594392.1">
    <property type="nucleotide sequence ID" value="NZ_SJPT01000003.1"/>
</dbReference>
<evidence type="ECO:0000313" key="2">
    <source>
        <dbReference type="EMBL" id="TWU24149.1"/>
    </source>
</evidence>
<dbReference type="SMART" id="SM00564">
    <property type="entry name" value="PQQ"/>
    <property type="match status" value="4"/>
</dbReference>
<reference evidence="2 3" key="1">
    <citation type="submission" date="2019-02" db="EMBL/GenBank/DDBJ databases">
        <title>Deep-cultivation of Planctomycetes and their phenomic and genomic characterization uncovers novel biology.</title>
        <authorList>
            <person name="Wiegand S."/>
            <person name="Jogler M."/>
            <person name="Boedeker C."/>
            <person name="Pinto D."/>
            <person name="Vollmers J."/>
            <person name="Rivas-Marin E."/>
            <person name="Kohn T."/>
            <person name="Peeters S.H."/>
            <person name="Heuer A."/>
            <person name="Rast P."/>
            <person name="Oberbeckmann S."/>
            <person name="Bunk B."/>
            <person name="Jeske O."/>
            <person name="Meyerdierks A."/>
            <person name="Storesund J.E."/>
            <person name="Kallscheuer N."/>
            <person name="Luecker S."/>
            <person name="Lage O.M."/>
            <person name="Pohl T."/>
            <person name="Merkel B.J."/>
            <person name="Hornburger P."/>
            <person name="Mueller R.-W."/>
            <person name="Bruemmer F."/>
            <person name="Labrenz M."/>
            <person name="Spormann A.M."/>
            <person name="Op Den Camp H."/>
            <person name="Overmann J."/>
            <person name="Amann R."/>
            <person name="Jetten M.S.M."/>
            <person name="Mascher T."/>
            <person name="Medema M.H."/>
            <person name="Devos D.P."/>
            <person name="Kaster A.-K."/>
            <person name="Ovreas L."/>
            <person name="Rohde M."/>
            <person name="Galperin M.Y."/>
            <person name="Jogler C."/>
        </authorList>
    </citation>
    <scope>NUCLEOTIDE SEQUENCE [LARGE SCALE GENOMIC DNA]</scope>
    <source>
        <strain evidence="2 3">Pla52o</strain>
    </source>
</reference>
<dbReference type="SUPFAM" id="SSF50998">
    <property type="entry name" value="Quinoprotein alcohol dehydrogenase-like"/>
    <property type="match status" value="1"/>
</dbReference>
<evidence type="ECO:0000313" key="3">
    <source>
        <dbReference type="Proteomes" id="UP000316304"/>
    </source>
</evidence>
<sequence>MTSTAGFIGKSLIAILVGLGLQTIGFAESPLRTTGVAAPQAAWSEFHGASAHGYTPHGSLPDRWKDGDYAWRHNSGAYNVGSPIVANDRVIFLASNAKEQAIAVRALDLKTGALVWNQSFPHAVGHLHSRNTAASSTATADASNIYCAWSDPQHTTLKCFDFEGREVWSRDFGTWQSQHGFGTSPRLFGSMVLLFNSQQADQIKQGESPGQTRMIAVDRKTGETVWETPLKTTRTCYGVPAIFQPENGNAQVINADTGNGMFGLDAKTGELLWSLPVFSARCCSTPLVVGDLAIATAGSGGGGNHLVAVRIPKSKQEQPEQVYRIDRGSPYVPTPARKGDHLFMIDDKGIASCANVMTGETLWKERIGGNFGASPIIVDDKVLIISLDGQATIFRASDTFEKLGEVDLGGPAGATPAYSEGRLLLRVGEEIRCLDTRKM</sequence>
<gene>
    <name evidence="2" type="primary">bamB_2</name>
    <name evidence="2" type="ORF">Pla52o_20730</name>
</gene>
<feature type="domain" description="Pyrrolo-quinoline quinone repeat" evidence="1">
    <location>
        <begin position="156"/>
        <end position="396"/>
    </location>
</feature>
<accession>A0A5C6CMX3</accession>